<protein>
    <submittedName>
        <fullName evidence="2">LCCL domain-containing protein</fullName>
    </submittedName>
</protein>
<accession>A0A1I7TT76</accession>
<reference evidence="2" key="1">
    <citation type="submission" date="2016-11" db="UniProtKB">
        <authorList>
            <consortium name="WormBaseParasite"/>
        </authorList>
    </citation>
    <scope>IDENTIFICATION</scope>
</reference>
<organism evidence="1 2">
    <name type="scientific">Caenorhabditis tropicalis</name>
    <dbReference type="NCBI Taxonomy" id="1561998"/>
    <lineage>
        <taxon>Eukaryota</taxon>
        <taxon>Metazoa</taxon>
        <taxon>Ecdysozoa</taxon>
        <taxon>Nematoda</taxon>
        <taxon>Chromadorea</taxon>
        <taxon>Rhabditida</taxon>
        <taxon>Rhabditina</taxon>
        <taxon>Rhabditomorpha</taxon>
        <taxon>Rhabditoidea</taxon>
        <taxon>Rhabditidae</taxon>
        <taxon>Peloderinae</taxon>
        <taxon>Caenorhabditis</taxon>
    </lineage>
</organism>
<dbReference type="Proteomes" id="UP000095282">
    <property type="component" value="Unplaced"/>
</dbReference>
<dbReference type="AlphaFoldDB" id="A0A1I7TT76"/>
<name>A0A1I7TT76_9PELO</name>
<proteinExistence type="predicted"/>
<dbReference type="WBParaSite" id="Csp11.Scaffold629.g11536.t1">
    <property type="protein sequence ID" value="Csp11.Scaffold629.g11536.t1"/>
    <property type="gene ID" value="Csp11.Scaffold629.g11536"/>
</dbReference>
<keyword evidence="1" id="KW-1185">Reference proteome</keyword>
<evidence type="ECO:0000313" key="1">
    <source>
        <dbReference type="Proteomes" id="UP000095282"/>
    </source>
</evidence>
<sequence>MPVTWQLKTITDQAARRMPPPRKPTCYTDVEYSFLDARCPGWEGWDVEVLTARMRVLGAVHVSYTHRSGSRGVLRFVAGHGPISSGSTGKPPDGSLWLIILELVTESTSTVATPSWSISWGTERRTCSPSRYSA</sequence>
<evidence type="ECO:0000313" key="2">
    <source>
        <dbReference type="WBParaSite" id="Csp11.Scaffold629.g11536.t1"/>
    </source>
</evidence>